<feature type="region of interest" description="Disordered" evidence="1">
    <location>
        <begin position="31"/>
        <end position="56"/>
    </location>
</feature>
<reference evidence="2 3" key="1">
    <citation type="journal article" date="2014" name="FEMS Microbiol. Lett.">
        <title>The genome of the Erwinia amylovora phage PhiEaH1 reveals greater diversity and broadens the applicability of phages for the treatment of fire blight.</title>
        <authorList>
            <person name="Meczker K."/>
            <person name="Domotor D."/>
            <person name="Vass J."/>
            <person name="Rakhely G."/>
            <person name="Schneider G."/>
            <person name="Kovacs T."/>
        </authorList>
    </citation>
    <scope>NUCLEOTIDE SEQUENCE [LARGE SCALE GENOMIC DNA]</scope>
</reference>
<accession>W8CZX5</accession>
<keyword evidence="3" id="KW-1185">Reference proteome</keyword>
<protein>
    <submittedName>
        <fullName evidence="2">Uncharacterized protein</fullName>
    </submittedName>
</protein>
<feature type="compositionally biased region" description="Basic and acidic residues" evidence="1">
    <location>
        <begin position="32"/>
        <end position="46"/>
    </location>
</feature>
<evidence type="ECO:0000313" key="3">
    <source>
        <dbReference type="Proteomes" id="UP000204235"/>
    </source>
</evidence>
<dbReference type="KEGG" id="vg:18500997"/>
<sequence>MSTPAKKDDDLFDGEFNLPDEVLEQAAAHADAVADRPPEVEYKPGDDECEGGACKI</sequence>
<proteinExistence type="predicted"/>
<dbReference type="Proteomes" id="UP000204235">
    <property type="component" value="Segment"/>
</dbReference>
<evidence type="ECO:0000313" key="2">
    <source>
        <dbReference type="EMBL" id="AGX01820.1"/>
    </source>
</evidence>
<organism evidence="2 3">
    <name type="scientific">Erwinia phage PhiEaH1</name>
    <dbReference type="NCBI Taxonomy" id="1401669"/>
    <lineage>
        <taxon>Viruses</taxon>
        <taxon>Duplodnaviria</taxon>
        <taxon>Heunggongvirae</taxon>
        <taxon>Uroviricota</taxon>
        <taxon>Caudoviricetes</taxon>
        <taxon>Chimalliviridae</taxon>
        <taxon>Iapetusvirus</taxon>
        <taxon>Iapetusvirus EaH1</taxon>
    </lineage>
</organism>
<evidence type="ECO:0000256" key="1">
    <source>
        <dbReference type="SAM" id="MobiDB-lite"/>
    </source>
</evidence>
<dbReference type="EMBL" id="KF623294">
    <property type="protein sequence ID" value="AGX01820.1"/>
    <property type="molecule type" value="Genomic_DNA"/>
</dbReference>
<name>W8CZX5_9CAUD</name>
<dbReference type="RefSeq" id="YP_009010151.1">
    <property type="nucleotide sequence ID" value="NC_023610.1"/>
</dbReference>
<dbReference type="GeneID" id="18500997"/>